<dbReference type="EMBL" id="SMOG01000035">
    <property type="protein sequence ID" value="TDF72469.1"/>
    <property type="molecule type" value="Genomic_DNA"/>
</dbReference>
<comment type="caution">
    <text evidence="1">The sequence shown here is derived from an EMBL/GenBank/DDBJ whole genome shotgun (WGS) entry which is preliminary data.</text>
</comment>
<sequence length="587" mass="67151">MPNQKQNLKYYIHLLYPFIKKDIGLLGFGLFAMLCTSALQLVYPLILANIVDKSIPSGNVSQMYRYGAMFIAAVLVSGALTYLQTILLSKLGVKVITKFKAQVFRHLLTLPVEWFNKQAVGELIARVESDAERVKALFSDLSIRIIGNLLFFIGIFLVMFLKEWHVAAYILPGIIVGVIAYYYLIKYLSKFYRQIREKNALVTAKITDYVQGVPIIQSLNLQNKVYNDLRNASDDKYKLETKTTYLEYGAQSFFMFLFEVFFIVMIIRITAPQIMAGIVTLGTLIVFIDYTYRMIWPLMSISENVMQIQRSFVSLKRILELNELQSEDEIFTGKRLPTFEHEIRFENVWFAYNNEDWVLKDISFTIPKGKKIALVGPSGSGKTTTVSLLCYFYQAQKGQILVDGVPLSEIDFRAWRRKIGLILQDVFLFPGSILENVRVYNDAISEEKVKEAINVVQLDEFIQEQRLGLDTELAERGQNISQGEKQLISFARALAFDAEIIVMDEATASVDPQTEARIQHSMERVFANKTVVVVAHRLTTILDADEILFFDKGRIIHRGTHQQLLKESSEYRKLVTLQMIGLEDTLG</sequence>
<name>A0AC61QHP5_9BACT</name>
<organism evidence="1 2">
    <name type="scientific">Candidatus Syntrophosphaera thermopropionivorans</name>
    <dbReference type="NCBI Taxonomy" id="2593015"/>
    <lineage>
        <taxon>Bacteria</taxon>
        <taxon>Pseudomonadati</taxon>
        <taxon>Candidatus Cloacimonadota</taxon>
        <taxon>Candidatus Cloacimonadia</taxon>
        <taxon>Candidatus Cloacimonadales</taxon>
        <taxon>Candidatus Cloacimonadaceae</taxon>
        <taxon>Candidatus Syntrophosphaera</taxon>
    </lineage>
</organism>
<dbReference type="Proteomes" id="UP000294588">
    <property type="component" value="Unassembled WGS sequence"/>
</dbReference>
<keyword evidence="1" id="KW-0547">Nucleotide-binding</keyword>
<gene>
    <name evidence="1" type="ORF">E0946_06925</name>
</gene>
<protein>
    <submittedName>
        <fullName evidence="1">ABC transporter ATP-binding protein</fullName>
    </submittedName>
</protein>
<proteinExistence type="predicted"/>
<evidence type="ECO:0000313" key="1">
    <source>
        <dbReference type="EMBL" id="TDF72469.1"/>
    </source>
</evidence>
<evidence type="ECO:0000313" key="2">
    <source>
        <dbReference type="Proteomes" id="UP000294588"/>
    </source>
</evidence>
<reference evidence="1" key="1">
    <citation type="submission" date="2019-03" db="EMBL/GenBank/DDBJ databases">
        <title>Candidatus Syntrophosphaera thermopropionivorans: a novel player in syntrophic propionate oxidation during anaerobic digestion.</title>
        <authorList>
            <person name="Dyksma S."/>
        </authorList>
    </citation>
    <scope>NUCLEOTIDE SEQUENCE</scope>
    <source>
        <strain evidence="1">W5</strain>
    </source>
</reference>
<keyword evidence="1" id="KW-0067">ATP-binding</keyword>
<accession>A0AC61QHP5</accession>
<keyword evidence="2" id="KW-1185">Reference proteome</keyword>